<proteinExistence type="inferred from homology"/>
<sequence length="121" mass="13219">MSDKPSPAVDLHTHILPPTWPDLKERYGYGGFVQLQPCTHARPGPSAAGGYVVVHDLCFVDLPLLVVGEDRVVLGSDYPFPLGEHVPGQLVRQSSLPQDVKSKILFTNAMDFLGLDSSMYT</sequence>
<accession>A0A6A0HCS5</accession>
<evidence type="ECO:0000256" key="3">
    <source>
        <dbReference type="ARBA" id="ARBA00011245"/>
    </source>
</evidence>
<dbReference type="Proteomes" id="UP000711488">
    <property type="component" value="Unassembled WGS sequence"/>
</dbReference>
<comment type="similarity">
    <text evidence="2">Belongs to the metallo-dependent hydrolases superfamily. ACMSD family.</text>
</comment>
<evidence type="ECO:0000256" key="8">
    <source>
        <dbReference type="ARBA" id="ARBA00022833"/>
    </source>
</evidence>
<comment type="subunit">
    <text evidence="3 11">Monomer.</text>
</comment>
<evidence type="ECO:0000256" key="2">
    <source>
        <dbReference type="ARBA" id="ARBA00005871"/>
    </source>
</evidence>
<protein>
    <recommendedName>
        <fullName evidence="5 11">2-amino-3-carboxymuconate-6-semialdehyde decarboxylase</fullName>
        <ecNumber evidence="4 11">4.1.1.45</ecNumber>
    </recommendedName>
    <alternativeName>
        <fullName evidence="10 11">Picolinate carboxylase</fullName>
    </alternativeName>
</protein>
<keyword evidence="8" id="KW-0862">Zinc</keyword>
<evidence type="ECO:0000256" key="5">
    <source>
        <dbReference type="ARBA" id="ARBA00021214"/>
    </source>
</evidence>
<dbReference type="GO" id="GO:1904985">
    <property type="term" value="P:negative regulation of quinolinate biosynthetic process"/>
    <property type="evidence" value="ECO:0007669"/>
    <property type="project" value="UniProtKB-UniRule"/>
</dbReference>
<comment type="pathway">
    <text evidence="1 11">Secondary metabolite metabolism; quinolate metabolism.</text>
</comment>
<dbReference type="Gene3D" id="3.20.20.140">
    <property type="entry name" value="Metal-dependent hydrolases"/>
    <property type="match status" value="1"/>
</dbReference>
<dbReference type="Pfam" id="PF04909">
    <property type="entry name" value="Amidohydro_2"/>
    <property type="match status" value="1"/>
</dbReference>
<comment type="catalytic activity">
    <reaction evidence="11">
        <text>2-amino-3-carboxymuconate 6-semialdehyde + H(+) = 2-aminomuconate 6-semialdehyde + CO2</text>
        <dbReference type="Rhea" id="RHEA:16557"/>
        <dbReference type="ChEBI" id="CHEBI:15378"/>
        <dbReference type="ChEBI" id="CHEBI:16526"/>
        <dbReference type="ChEBI" id="CHEBI:77634"/>
        <dbReference type="ChEBI" id="CHEBI:77803"/>
        <dbReference type="EC" id="4.1.1.45"/>
    </reaction>
</comment>
<dbReference type="GO" id="GO:0046872">
    <property type="term" value="F:metal ion binding"/>
    <property type="evidence" value="ECO:0007669"/>
    <property type="project" value="UniProtKB-KW"/>
</dbReference>
<organism evidence="13">
    <name type="scientific">Hyalella azteca</name>
    <name type="common">Amphipod</name>
    <dbReference type="NCBI Taxonomy" id="294128"/>
    <lineage>
        <taxon>Eukaryota</taxon>
        <taxon>Metazoa</taxon>
        <taxon>Ecdysozoa</taxon>
        <taxon>Arthropoda</taxon>
        <taxon>Crustacea</taxon>
        <taxon>Multicrustacea</taxon>
        <taxon>Malacostraca</taxon>
        <taxon>Eumalacostraca</taxon>
        <taxon>Peracarida</taxon>
        <taxon>Amphipoda</taxon>
        <taxon>Senticaudata</taxon>
        <taxon>Talitrida</taxon>
        <taxon>Talitroidea</taxon>
        <taxon>Hyalellidae</taxon>
        <taxon>Hyalella</taxon>
    </lineage>
</organism>
<dbReference type="InterPro" id="IPR032466">
    <property type="entry name" value="Metal_Hydrolase"/>
</dbReference>
<dbReference type="EC" id="4.1.1.45" evidence="4 11"/>
<dbReference type="GO" id="GO:0001760">
    <property type="term" value="F:aminocarboxymuconate-semialdehyde decarboxylase activity"/>
    <property type="evidence" value="ECO:0007669"/>
    <property type="project" value="UniProtKB-UniRule"/>
</dbReference>
<evidence type="ECO:0000256" key="1">
    <source>
        <dbReference type="ARBA" id="ARBA00005079"/>
    </source>
</evidence>
<dbReference type="SUPFAM" id="SSF51556">
    <property type="entry name" value="Metallo-dependent hydrolases"/>
    <property type="match status" value="1"/>
</dbReference>
<evidence type="ECO:0000256" key="10">
    <source>
        <dbReference type="ARBA" id="ARBA00031120"/>
    </source>
</evidence>
<dbReference type="InterPro" id="IPR006680">
    <property type="entry name" value="Amidohydro-rel"/>
</dbReference>
<dbReference type="EMBL" id="JQDR03002550">
    <property type="protein sequence ID" value="KAA0203031.1"/>
    <property type="molecule type" value="Genomic_DNA"/>
</dbReference>
<comment type="caution">
    <text evidence="13">The sequence shown here is derived from an EMBL/GenBank/DDBJ whole genome shotgun (WGS) entry which is preliminary data.</text>
</comment>
<evidence type="ECO:0000256" key="4">
    <source>
        <dbReference type="ARBA" id="ARBA00012365"/>
    </source>
</evidence>
<evidence type="ECO:0000313" key="13">
    <source>
        <dbReference type="EMBL" id="KAA0203031.1"/>
    </source>
</evidence>
<keyword evidence="9 11" id="KW-0456">Lyase</keyword>
<dbReference type="InterPro" id="IPR032465">
    <property type="entry name" value="ACMSD"/>
</dbReference>
<dbReference type="GO" id="GO:0005829">
    <property type="term" value="C:cytosol"/>
    <property type="evidence" value="ECO:0007669"/>
    <property type="project" value="UniProtKB-UniRule"/>
</dbReference>
<reference evidence="13" key="1">
    <citation type="submission" date="2014-08" db="EMBL/GenBank/DDBJ databases">
        <authorList>
            <person name="Murali S."/>
            <person name="Richards S."/>
            <person name="Bandaranaike D."/>
            <person name="Bellair M."/>
            <person name="Blankenburg K."/>
            <person name="Chao H."/>
            <person name="Dinh H."/>
            <person name="Doddapaneni H."/>
            <person name="Dugan-Rocha S."/>
            <person name="Elkadiri S."/>
            <person name="Gnanaolivu R."/>
            <person name="Hughes D."/>
            <person name="Lee S."/>
            <person name="Li M."/>
            <person name="Ming W."/>
            <person name="Munidasa M."/>
            <person name="Muniz J."/>
            <person name="Nguyen L."/>
            <person name="Osuji N."/>
            <person name="Pu L.-L."/>
            <person name="Puazo M."/>
            <person name="Skinner E."/>
            <person name="Qu C."/>
            <person name="Quiroz J."/>
            <person name="Raj R."/>
            <person name="Weissenberger G."/>
            <person name="Xin Y."/>
            <person name="Zou X."/>
            <person name="Han Y."/>
            <person name="Worley K."/>
            <person name="Muzny D."/>
            <person name="Gibbs R."/>
        </authorList>
    </citation>
    <scope>NUCLEOTIDE SEQUENCE</scope>
    <source>
        <strain evidence="13">HAZT.00-mixed</strain>
        <tissue evidence="13">Whole organism</tissue>
    </source>
</reference>
<dbReference type="UniPathway" id="UPA00270"/>
<gene>
    <name evidence="13" type="ORF">HAZT_HAZT004812</name>
</gene>
<dbReference type="AlphaFoldDB" id="A0A6A0HCS5"/>
<reference evidence="13" key="3">
    <citation type="submission" date="2019-06" db="EMBL/GenBank/DDBJ databases">
        <authorList>
            <person name="Poynton C."/>
            <person name="Hasenbein S."/>
            <person name="Benoit J.B."/>
            <person name="Sepulveda M.S."/>
            <person name="Poelchau M.F."/>
            <person name="Murali S.C."/>
            <person name="Chen S."/>
            <person name="Glastad K.M."/>
            <person name="Werren J.H."/>
            <person name="Vineis J.H."/>
            <person name="Bowen J.L."/>
            <person name="Friedrich M."/>
            <person name="Jones J."/>
            <person name="Robertson H.M."/>
            <person name="Feyereisen R."/>
            <person name="Mechler-Hickson A."/>
            <person name="Mathers N."/>
            <person name="Lee C.E."/>
            <person name="Colbourne J.K."/>
            <person name="Biales A."/>
            <person name="Johnston J.S."/>
            <person name="Wellborn G.A."/>
            <person name="Rosendale A.J."/>
            <person name="Cridge A.G."/>
            <person name="Munoz-Torres M.C."/>
            <person name="Bain P.A."/>
            <person name="Manny A.R."/>
            <person name="Major K.M."/>
            <person name="Lambert F.N."/>
            <person name="Vulpe C.D."/>
            <person name="Tuck P."/>
            <person name="Blalock B.J."/>
            <person name="Lin Y.-Y."/>
            <person name="Smith M.E."/>
            <person name="Ochoa-Acuna H."/>
            <person name="Chen M.-J.M."/>
            <person name="Childers C.P."/>
            <person name="Qu J."/>
            <person name="Dugan S."/>
            <person name="Lee S.L."/>
            <person name="Chao H."/>
            <person name="Dinh H."/>
            <person name="Han Y."/>
            <person name="Doddapaneni H."/>
            <person name="Worley K.C."/>
            <person name="Muzny D.M."/>
            <person name="Gibbs R.A."/>
            <person name="Richards S."/>
        </authorList>
    </citation>
    <scope>NUCLEOTIDE SEQUENCE</scope>
    <source>
        <strain evidence="13">HAZT.00-mixed</strain>
        <tissue evidence="13">Whole organism</tissue>
    </source>
</reference>
<dbReference type="GO" id="GO:0019748">
    <property type="term" value="P:secondary metabolic process"/>
    <property type="evidence" value="ECO:0007669"/>
    <property type="project" value="TreeGrafter"/>
</dbReference>
<evidence type="ECO:0000259" key="12">
    <source>
        <dbReference type="Pfam" id="PF04909"/>
    </source>
</evidence>
<name>A0A6A0HCS5_HYAAZ</name>
<dbReference type="PANTHER" id="PTHR21240:SF27">
    <property type="entry name" value="2-AMINO-3-CARBOXYMUCONATE-6-SEMIALDEHYDE DECARBOXYLASE"/>
    <property type="match status" value="1"/>
</dbReference>
<evidence type="ECO:0000256" key="11">
    <source>
        <dbReference type="RuleBase" id="RU366045"/>
    </source>
</evidence>
<dbReference type="GO" id="GO:0016787">
    <property type="term" value="F:hydrolase activity"/>
    <property type="evidence" value="ECO:0007669"/>
    <property type="project" value="InterPro"/>
</dbReference>
<comment type="function">
    <text evidence="11">Converts alpha-amino-beta-carboxymuconate-epsilon-semialdehyde (ACMS) to alpha-aminomuconate semialdehyde (AMS).</text>
</comment>
<feature type="domain" description="Amidohydrolase-related" evidence="12">
    <location>
        <begin position="59"/>
        <end position="115"/>
    </location>
</feature>
<evidence type="ECO:0000256" key="7">
    <source>
        <dbReference type="ARBA" id="ARBA00022793"/>
    </source>
</evidence>
<evidence type="ECO:0000256" key="6">
    <source>
        <dbReference type="ARBA" id="ARBA00022723"/>
    </source>
</evidence>
<dbReference type="PANTHER" id="PTHR21240">
    <property type="entry name" value="2-AMINO-3-CARBOXYLMUCONATE-6-SEMIALDEHYDE DECARBOXYLASE"/>
    <property type="match status" value="1"/>
</dbReference>
<reference evidence="13" key="2">
    <citation type="journal article" date="2018" name="Environ. Sci. Technol.">
        <title>The Toxicogenome of Hyalella azteca: A Model for Sediment Ecotoxicology and Evolutionary Toxicology.</title>
        <authorList>
            <person name="Poynton H.C."/>
            <person name="Hasenbein S."/>
            <person name="Benoit J.B."/>
            <person name="Sepulveda M.S."/>
            <person name="Poelchau M.F."/>
            <person name="Hughes D.S.T."/>
            <person name="Murali S.C."/>
            <person name="Chen S."/>
            <person name="Glastad K.M."/>
            <person name="Goodisman M.A.D."/>
            <person name="Werren J.H."/>
            <person name="Vineis J.H."/>
            <person name="Bowen J.L."/>
            <person name="Friedrich M."/>
            <person name="Jones J."/>
            <person name="Robertson H.M."/>
            <person name="Feyereisen R."/>
            <person name="Mechler-Hickson A."/>
            <person name="Mathers N."/>
            <person name="Lee C.E."/>
            <person name="Colbourne J.K."/>
            <person name="Biales A."/>
            <person name="Johnston J.S."/>
            <person name="Wellborn G.A."/>
            <person name="Rosendale A.J."/>
            <person name="Cridge A.G."/>
            <person name="Munoz-Torres M.C."/>
            <person name="Bain P.A."/>
            <person name="Manny A.R."/>
            <person name="Major K.M."/>
            <person name="Lambert F.N."/>
            <person name="Vulpe C.D."/>
            <person name="Tuck P."/>
            <person name="Blalock B.J."/>
            <person name="Lin Y.Y."/>
            <person name="Smith M.E."/>
            <person name="Ochoa-Acuna H."/>
            <person name="Chen M.M."/>
            <person name="Childers C.P."/>
            <person name="Qu J."/>
            <person name="Dugan S."/>
            <person name="Lee S.L."/>
            <person name="Chao H."/>
            <person name="Dinh H."/>
            <person name="Han Y."/>
            <person name="Doddapaneni H."/>
            <person name="Worley K.C."/>
            <person name="Muzny D.M."/>
            <person name="Gibbs R.A."/>
            <person name="Richards S."/>
        </authorList>
    </citation>
    <scope>NUCLEOTIDE SEQUENCE</scope>
    <source>
        <strain evidence="13">HAZT.00-mixed</strain>
        <tissue evidence="13">Whole organism</tissue>
    </source>
</reference>
<evidence type="ECO:0000256" key="9">
    <source>
        <dbReference type="ARBA" id="ARBA00023239"/>
    </source>
</evidence>
<keyword evidence="6" id="KW-0479">Metal-binding</keyword>
<keyword evidence="7 11" id="KW-0210">Decarboxylase</keyword>